<evidence type="ECO:0008006" key="3">
    <source>
        <dbReference type="Google" id="ProtNLM"/>
    </source>
</evidence>
<comment type="caution">
    <text evidence="1">The sequence shown here is derived from an EMBL/GenBank/DDBJ whole genome shotgun (WGS) entry which is preliminary data.</text>
</comment>
<evidence type="ECO:0000313" key="1">
    <source>
        <dbReference type="EMBL" id="KAJ6971729.1"/>
    </source>
</evidence>
<proteinExistence type="predicted"/>
<keyword evidence="2" id="KW-1185">Reference proteome</keyword>
<accession>A0AAD6LSA4</accession>
<dbReference type="Proteomes" id="UP001164929">
    <property type="component" value="Chromosome 14"/>
</dbReference>
<protein>
    <recommendedName>
        <fullName evidence="3">EF-hand domain-containing protein</fullName>
    </recommendedName>
</protein>
<gene>
    <name evidence="1" type="ORF">NC653_032303</name>
</gene>
<reference evidence="1" key="1">
    <citation type="journal article" date="2023" name="Mol. Ecol. Resour.">
        <title>Chromosome-level genome assembly of a triploid poplar Populus alba 'Berolinensis'.</title>
        <authorList>
            <person name="Chen S."/>
            <person name="Yu Y."/>
            <person name="Wang X."/>
            <person name="Wang S."/>
            <person name="Zhang T."/>
            <person name="Zhou Y."/>
            <person name="He R."/>
            <person name="Meng N."/>
            <person name="Wang Y."/>
            <person name="Liu W."/>
            <person name="Liu Z."/>
            <person name="Liu J."/>
            <person name="Guo Q."/>
            <person name="Huang H."/>
            <person name="Sederoff R.R."/>
            <person name="Wang G."/>
            <person name="Qu G."/>
            <person name="Chen S."/>
        </authorList>
    </citation>
    <scope>NUCLEOTIDE SEQUENCE</scope>
    <source>
        <strain evidence="1">SC-2020</strain>
    </source>
</reference>
<organism evidence="1 2">
    <name type="scientific">Populus alba x Populus x berolinensis</name>
    <dbReference type="NCBI Taxonomy" id="444605"/>
    <lineage>
        <taxon>Eukaryota</taxon>
        <taxon>Viridiplantae</taxon>
        <taxon>Streptophyta</taxon>
        <taxon>Embryophyta</taxon>
        <taxon>Tracheophyta</taxon>
        <taxon>Spermatophyta</taxon>
        <taxon>Magnoliopsida</taxon>
        <taxon>eudicotyledons</taxon>
        <taxon>Gunneridae</taxon>
        <taxon>Pentapetalae</taxon>
        <taxon>rosids</taxon>
        <taxon>fabids</taxon>
        <taxon>Malpighiales</taxon>
        <taxon>Salicaceae</taxon>
        <taxon>Saliceae</taxon>
        <taxon>Populus</taxon>
    </lineage>
</organism>
<name>A0AAD6LSA4_9ROSI</name>
<sequence length="63" mass="6725">MVIKNYSAYVAGNCAFTIEEFKTLLQELDAAGDGQTSKRVFADAARSISGEQFANRFAVGAAC</sequence>
<dbReference type="EMBL" id="JAQIZT010000014">
    <property type="protein sequence ID" value="KAJ6971729.1"/>
    <property type="molecule type" value="Genomic_DNA"/>
</dbReference>
<evidence type="ECO:0000313" key="2">
    <source>
        <dbReference type="Proteomes" id="UP001164929"/>
    </source>
</evidence>
<dbReference type="AlphaFoldDB" id="A0AAD6LSA4"/>